<proteinExistence type="predicted"/>
<evidence type="ECO:0000259" key="2">
    <source>
        <dbReference type="Pfam" id="PF00561"/>
    </source>
</evidence>
<dbReference type="Proteomes" id="UP000184480">
    <property type="component" value="Unassembled WGS sequence"/>
</dbReference>
<protein>
    <submittedName>
        <fullName evidence="3">Alpha/beta hydrolase fold</fullName>
    </submittedName>
</protein>
<dbReference type="GO" id="GO:0016787">
    <property type="term" value="F:hydrolase activity"/>
    <property type="evidence" value="ECO:0007669"/>
    <property type="project" value="UniProtKB-KW"/>
</dbReference>
<keyword evidence="1 3" id="KW-0378">Hydrolase</keyword>
<evidence type="ECO:0000256" key="1">
    <source>
        <dbReference type="ARBA" id="ARBA00022801"/>
    </source>
</evidence>
<dbReference type="SUPFAM" id="SSF53474">
    <property type="entry name" value="alpha/beta-Hydrolases"/>
    <property type="match status" value="1"/>
</dbReference>
<dbReference type="Gene3D" id="3.40.50.1820">
    <property type="entry name" value="alpha/beta hydrolase"/>
    <property type="match status" value="1"/>
</dbReference>
<dbReference type="InterPro" id="IPR029058">
    <property type="entry name" value="AB_hydrolase_fold"/>
</dbReference>
<dbReference type="InterPro" id="IPR000073">
    <property type="entry name" value="AB_hydrolase_1"/>
</dbReference>
<feature type="domain" description="AB hydrolase-1" evidence="2">
    <location>
        <begin position="20"/>
        <end position="132"/>
    </location>
</feature>
<dbReference type="PANTHER" id="PTHR43798">
    <property type="entry name" value="MONOACYLGLYCEROL LIPASE"/>
    <property type="match status" value="1"/>
</dbReference>
<dbReference type="OrthoDB" id="2247630at2"/>
<dbReference type="InterPro" id="IPR050266">
    <property type="entry name" value="AB_hydrolase_sf"/>
</dbReference>
<sequence>MEIRVNDITLHYTKEGNGLPIILLHGNGEDHHIFDALILKLKNDFTVYAIDSRNHGLSSRTTDFGYEIMATDIIGFIRNVGLQKPSIIGFSDGAIISLLIALQDNSIFNKIVLLGVNLKPSDFKEENLEWLKTEYRNTNDPLLRLMLEEPNIELDSLKSISNPTLVVAAEDDLFKEQLFHDITAIIPNAQLKIMNGYDHAGYVIDQDILYNDLIEFL</sequence>
<reference evidence="4" key="1">
    <citation type="submission" date="2016-11" db="EMBL/GenBank/DDBJ databases">
        <authorList>
            <person name="Varghese N."/>
            <person name="Submissions S."/>
        </authorList>
    </citation>
    <scope>NUCLEOTIDE SEQUENCE [LARGE SCALE GENOMIC DNA]</scope>
    <source>
        <strain evidence="4">DSM 27370</strain>
    </source>
</reference>
<evidence type="ECO:0000313" key="4">
    <source>
        <dbReference type="Proteomes" id="UP000184480"/>
    </source>
</evidence>
<dbReference type="GO" id="GO:0016020">
    <property type="term" value="C:membrane"/>
    <property type="evidence" value="ECO:0007669"/>
    <property type="project" value="TreeGrafter"/>
</dbReference>
<dbReference type="STRING" id="1346286.SAMN05444362_103223"/>
<gene>
    <name evidence="3" type="ORF">SAMN05444362_103223</name>
</gene>
<evidence type="ECO:0000313" key="3">
    <source>
        <dbReference type="EMBL" id="SHF07203.1"/>
    </source>
</evidence>
<dbReference type="EMBL" id="FQUC01000003">
    <property type="protein sequence ID" value="SHF07203.1"/>
    <property type="molecule type" value="Genomic_DNA"/>
</dbReference>
<dbReference type="AlphaFoldDB" id="A0A1M4YNH3"/>
<accession>A0A1M4YNH3</accession>
<organism evidence="3 4">
    <name type="scientific">Dysgonomonas macrotermitis</name>
    <dbReference type="NCBI Taxonomy" id="1346286"/>
    <lineage>
        <taxon>Bacteria</taxon>
        <taxon>Pseudomonadati</taxon>
        <taxon>Bacteroidota</taxon>
        <taxon>Bacteroidia</taxon>
        <taxon>Bacteroidales</taxon>
        <taxon>Dysgonomonadaceae</taxon>
        <taxon>Dysgonomonas</taxon>
    </lineage>
</organism>
<dbReference type="RefSeq" id="WP_062177658.1">
    <property type="nucleotide sequence ID" value="NZ_BBXL01000003.1"/>
</dbReference>
<keyword evidence="4" id="KW-1185">Reference proteome</keyword>
<dbReference type="Pfam" id="PF00561">
    <property type="entry name" value="Abhydrolase_1"/>
    <property type="match status" value="1"/>
</dbReference>
<name>A0A1M4YNH3_9BACT</name>
<dbReference type="PANTHER" id="PTHR43798:SF31">
    <property type="entry name" value="AB HYDROLASE SUPERFAMILY PROTEIN YCLE"/>
    <property type="match status" value="1"/>
</dbReference>